<dbReference type="Proteomes" id="UP001597033">
    <property type="component" value="Unassembled WGS sequence"/>
</dbReference>
<gene>
    <name evidence="2" type="ORF">ACFQ2N_09955</name>
</gene>
<feature type="region of interest" description="Disordered" evidence="1">
    <location>
        <begin position="90"/>
        <end position="140"/>
    </location>
</feature>
<sequence>MSHPCPICGSALEPVPRYRRYVCSDCAARAASADGRRLAFSNIDLSGGYAARYADTGEPYDSHACWIDGIRCHADEARFGGIVVEVLPTPGGPLSPRSRGVPKWPGGTNCANVGAAGHGDAQGAGKHRANAGSDYEPEPD</sequence>
<proteinExistence type="predicted"/>
<evidence type="ECO:0000256" key="1">
    <source>
        <dbReference type="SAM" id="MobiDB-lite"/>
    </source>
</evidence>
<keyword evidence="3" id="KW-1185">Reference proteome</keyword>
<organism evidence="2 3">
    <name type="scientific">Pseudoxanthomonas kaohsiungensis</name>
    <dbReference type="NCBI Taxonomy" id="283923"/>
    <lineage>
        <taxon>Bacteria</taxon>
        <taxon>Pseudomonadati</taxon>
        <taxon>Pseudomonadota</taxon>
        <taxon>Gammaproteobacteria</taxon>
        <taxon>Lysobacterales</taxon>
        <taxon>Lysobacteraceae</taxon>
        <taxon>Pseudoxanthomonas</taxon>
    </lineage>
</organism>
<evidence type="ECO:0008006" key="4">
    <source>
        <dbReference type="Google" id="ProtNLM"/>
    </source>
</evidence>
<reference evidence="3" key="1">
    <citation type="journal article" date="2019" name="Int. J. Syst. Evol. Microbiol.">
        <title>The Global Catalogue of Microorganisms (GCM) 10K type strain sequencing project: providing services to taxonomists for standard genome sequencing and annotation.</title>
        <authorList>
            <consortium name="The Broad Institute Genomics Platform"/>
            <consortium name="The Broad Institute Genome Sequencing Center for Infectious Disease"/>
            <person name="Wu L."/>
            <person name="Ma J."/>
        </authorList>
    </citation>
    <scope>NUCLEOTIDE SEQUENCE [LARGE SCALE GENOMIC DNA]</scope>
    <source>
        <strain evidence="3">CCUG 55854</strain>
    </source>
</reference>
<protein>
    <recommendedName>
        <fullName evidence="4">ADP-ribosylglycohydrolase</fullName>
    </recommendedName>
</protein>
<evidence type="ECO:0000313" key="3">
    <source>
        <dbReference type="Proteomes" id="UP001597033"/>
    </source>
</evidence>
<accession>A0ABW3M042</accession>
<comment type="caution">
    <text evidence="2">The sequence shown here is derived from an EMBL/GenBank/DDBJ whole genome shotgun (WGS) entry which is preliminary data.</text>
</comment>
<name>A0ABW3M042_9GAMM</name>
<dbReference type="EMBL" id="JBHTKN010000006">
    <property type="protein sequence ID" value="MFD1042669.1"/>
    <property type="molecule type" value="Genomic_DNA"/>
</dbReference>
<evidence type="ECO:0000313" key="2">
    <source>
        <dbReference type="EMBL" id="MFD1042669.1"/>
    </source>
</evidence>
<dbReference type="RefSeq" id="WP_202935682.1">
    <property type="nucleotide sequence ID" value="NZ_JBHTKN010000006.1"/>
</dbReference>